<evidence type="ECO:0000256" key="2">
    <source>
        <dbReference type="SAM" id="SignalP"/>
    </source>
</evidence>
<dbReference type="Proteomes" id="UP000238823">
    <property type="component" value="Unassembled WGS sequence"/>
</dbReference>
<evidence type="ECO:0000256" key="1">
    <source>
        <dbReference type="SAM" id="MobiDB-lite"/>
    </source>
</evidence>
<keyword evidence="2" id="KW-0732">Signal</keyword>
<gene>
    <name evidence="3" type="ORF">ENSA7_67460</name>
</gene>
<proteinExistence type="predicted"/>
<reference evidence="3 4" key="1">
    <citation type="submission" date="2018-03" db="EMBL/GenBank/DDBJ databases">
        <title>Draft Genome Sequences of the Obligatory Marine Myxobacteria Enhygromyxa salina SWB007.</title>
        <authorList>
            <person name="Poehlein A."/>
            <person name="Moghaddam J.A."/>
            <person name="Harms H."/>
            <person name="Alanjari M."/>
            <person name="Koenig G.M."/>
            <person name="Daniel R."/>
            <person name="Schaeberle T.F."/>
        </authorList>
    </citation>
    <scope>NUCLEOTIDE SEQUENCE [LARGE SCALE GENOMIC DNA]</scope>
    <source>
        <strain evidence="3 4">SWB007</strain>
    </source>
</reference>
<organism evidence="3 4">
    <name type="scientific">Enhygromyxa salina</name>
    <dbReference type="NCBI Taxonomy" id="215803"/>
    <lineage>
        <taxon>Bacteria</taxon>
        <taxon>Pseudomonadati</taxon>
        <taxon>Myxococcota</taxon>
        <taxon>Polyangia</taxon>
        <taxon>Nannocystales</taxon>
        <taxon>Nannocystaceae</taxon>
        <taxon>Enhygromyxa</taxon>
    </lineage>
</organism>
<comment type="caution">
    <text evidence="3">The sequence shown here is derived from an EMBL/GenBank/DDBJ whole genome shotgun (WGS) entry which is preliminary data.</text>
</comment>
<feature type="compositionally biased region" description="Polar residues" evidence="1">
    <location>
        <begin position="30"/>
        <end position="40"/>
    </location>
</feature>
<dbReference type="EMBL" id="PVNL01000131">
    <property type="protein sequence ID" value="PRP97134.1"/>
    <property type="molecule type" value="Genomic_DNA"/>
</dbReference>
<feature type="chain" id="PRO_5015679662" evidence="2">
    <location>
        <begin position="25"/>
        <end position="513"/>
    </location>
</feature>
<dbReference type="AlphaFoldDB" id="A0A2S9XWC3"/>
<evidence type="ECO:0000313" key="4">
    <source>
        <dbReference type="Proteomes" id="UP000238823"/>
    </source>
</evidence>
<protein>
    <submittedName>
        <fullName evidence="3">Uncharacterized protein</fullName>
    </submittedName>
</protein>
<dbReference type="RefSeq" id="WP_106093569.1">
    <property type="nucleotide sequence ID" value="NZ_PVNL01000131.1"/>
</dbReference>
<sequence length="513" mass="54889">MLRTLRWFAPLVALPLLACVDASAPDQADSDTGTSESDTGGSEPDDRVLVNHDFGEFVLEPLQELENCVQWTVDNDEAVYVQGVTLSNLGYFHHSNWFVVPETLYEGPDGFFPCGSRGFSELEAAISGTVLFAQSTQSFVEVQRTADGAVIKIPPRHKVVAGTHLLNVGPSEVSTRLFMSLEIIHPRDVELVLTPFRLSYLDIDIPAQTESRFTGVCDNFGERYAEATGAPINMKLHYAVAHYHYLGNYFDLSFGGGPLDGQSVYRLDGFNGEANGLVFDPPLDLAGVESLSYTCGYDNWRDVNVGWGIGDQEMCVMLGLAESKIMFDATVTGGTKAVGTSPDGALDFQGPCGVLPVAKNPAQAEPTDEERAGELYIPPSGDPGLPPVPACIDHDPSVAPAIEPTLSNVQGVVFQQSCSFNACHGDSGQAAGLNLQAPDLLAELLNHEVVGNPGVALVEPGDPENSWLYQIIASCQPDGGTGSHMPLNSPVLLDDRSIALVREWILDGAPGSP</sequence>
<accession>A0A2S9XWC3</accession>
<evidence type="ECO:0000313" key="3">
    <source>
        <dbReference type="EMBL" id="PRP97134.1"/>
    </source>
</evidence>
<dbReference type="OrthoDB" id="5486726at2"/>
<feature type="region of interest" description="Disordered" evidence="1">
    <location>
        <begin position="25"/>
        <end position="47"/>
    </location>
</feature>
<feature type="signal peptide" evidence="2">
    <location>
        <begin position="1"/>
        <end position="24"/>
    </location>
</feature>
<name>A0A2S9XWC3_9BACT</name>